<keyword evidence="2" id="KW-1185">Reference proteome</keyword>
<dbReference type="EMBL" id="CP050321">
    <property type="protein sequence ID" value="QIR26300.1"/>
    <property type="molecule type" value="Genomic_DNA"/>
</dbReference>
<dbReference type="AlphaFoldDB" id="A0A6G9RHB2"/>
<sequence>MIYEYALDPVVLSTWASNERDYAEFLREYGLGTPRIISSFPKKKKSKLRSYLLTFCPEVSQSLAAQRYTEMVVKLVDSLVIREIQEPEVVNWQENAVIENNRIPFGVILSSMAIAEDNNITPHSMYSHDSIWNHPDQLVVSRTNAGLFSIISNLVSLAENKIVIIDPYGWTAESVSFIRFMLQSIPRNRVSGNFPAIILFYKEKRGSDNGGRGSPSADHVRNQILEGLTGDLSNLQVQVYELRERGDADVFHNRCILTEHGGIITGHGFGVSGTQEHTDDAVLMRSTMYQKKWDQFVERNGYEVVSEA</sequence>
<reference evidence="1 2" key="1">
    <citation type="submission" date="2020-02" db="EMBL/GenBank/DDBJ databases">
        <title>Whole genome PO2S7.</title>
        <authorList>
            <person name="Singha K.M."/>
        </authorList>
    </citation>
    <scope>NUCLEOTIDE SEQUENCE [LARGE SCALE GENOMIC DNA]</scope>
    <source>
        <strain evidence="1 2">PO2S7</strain>
    </source>
</reference>
<accession>A0A6G9RHB2</accession>
<dbReference type="RefSeq" id="WP_167575197.1">
    <property type="nucleotide sequence ID" value="NZ_CP050321.1"/>
</dbReference>
<dbReference type="Proteomes" id="UP000503580">
    <property type="component" value="Chromosome"/>
</dbReference>
<name>A0A6G9RHB2_9ENTR</name>
<organism evidence="1 2">
    <name type="scientific">Kluyvera genomosp. 3</name>
    <dbReference type="NCBI Taxonomy" id="2774055"/>
    <lineage>
        <taxon>Bacteria</taxon>
        <taxon>Pseudomonadati</taxon>
        <taxon>Pseudomonadota</taxon>
        <taxon>Gammaproteobacteria</taxon>
        <taxon>Enterobacterales</taxon>
        <taxon>Enterobacteriaceae</taxon>
        <taxon>Kluyvera</taxon>
    </lineage>
</organism>
<proteinExistence type="predicted"/>
<evidence type="ECO:0000313" key="2">
    <source>
        <dbReference type="Proteomes" id="UP000503580"/>
    </source>
</evidence>
<evidence type="ECO:0000313" key="1">
    <source>
        <dbReference type="EMBL" id="QIR26300.1"/>
    </source>
</evidence>
<dbReference type="KEGG" id="kgn:GY169_05520"/>
<gene>
    <name evidence="1" type="ORF">GY169_05520</name>
</gene>
<protein>
    <submittedName>
        <fullName evidence="1">Uncharacterized protein</fullName>
    </submittedName>
</protein>